<dbReference type="EMBL" id="DS499604">
    <property type="protein sequence ID" value="EDP47144.1"/>
    <property type="molecule type" value="Genomic_DNA"/>
</dbReference>
<evidence type="ECO:0000313" key="3">
    <source>
        <dbReference type="Proteomes" id="UP000001699"/>
    </source>
</evidence>
<dbReference type="AlphaFoldDB" id="B0YF31"/>
<sequence length="552" mass="63331">MNKRKVELMSDTVDSLEISVLHELHGEGEAVGPEGQFPETQEARRKRKKNKKKKRLSEVTQTGENAQISLTPIMDLQQPSQSRSITDEEFLPDMFHRLTTITPLNGPHANPNRRIPPAPVSFKHNDYLCNLSISEADVIAMQLFQGTYRLDIRELPHQECRMTLIWDYDHLWGCFDIGVWKGLMLIDPGPRDNTKTMYSFAWRGVCENEPEVAYDNEGITVGEITLGGKGPVSGCFKGMAVANFPNDKCDFKAVREVGPPMVPWPVETFVADWNYLQHDRAKEPESQRLVLLALSPEPESQVVNDETMQMDGEEDQEEEGQCQDEVTTDVHPSSPARQPAETPHTSPPPDEPTQQSQRAPSTISRFHATPLAMQRSWARHDQDKFLDVVCGSYEISSPTMKHNWSRKASKLRMRLLVDRGESCVWGMFAMGVYRGIMLFQESPIRFQKDRRLKFCWRGRETDGRDCAEKLGYLHFVEDMSIQGCFYDMYGDVPFAGRRRIRPAVESRFDEAFFKQQWWEHEPVPPTLLRQVQGHSQGQMETQLETQTQPETR</sequence>
<protein>
    <submittedName>
        <fullName evidence="2">Uncharacterized protein</fullName>
    </submittedName>
</protein>
<feature type="region of interest" description="Disordered" evidence="1">
    <location>
        <begin position="26"/>
        <end position="62"/>
    </location>
</feature>
<feature type="region of interest" description="Disordered" evidence="1">
    <location>
        <begin position="294"/>
        <end position="361"/>
    </location>
</feature>
<feature type="region of interest" description="Disordered" evidence="1">
    <location>
        <begin position="531"/>
        <end position="552"/>
    </location>
</feature>
<feature type="compositionally biased region" description="Low complexity" evidence="1">
    <location>
        <begin position="536"/>
        <end position="552"/>
    </location>
</feature>
<dbReference type="Proteomes" id="UP000001699">
    <property type="component" value="Unassembled WGS sequence"/>
</dbReference>
<organism evidence="2 3">
    <name type="scientific">Aspergillus fumigatus (strain CBS 144.89 / FGSC A1163 / CEA10)</name>
    <name type="common">Neosartorya fumigata</name>
    <dbReference type="NCBI Taxonomy" id="451804"/>
    <lineage>
        <taxon>Eukaryota</taxon>
        <taxon>Fungi</taxon>
        <taxon>Dikarya</taxon>
        <taxon>Ascomycota</taxon>
        <taxon>Pezizomycotina</taxon>
        <taxon>Eurotiomycetes</taxon>
        <taxon>Eurotiomycetidae</taxon>
        <taxon>Eurotiales</taxon>
        <taxon>Aspergillaceae</taxon>
        <taxon>Aspergillus</taxon>
        <taxon>Aspergillus subgen. Fumigati</taxon>
    </lineage>
</organism>
<feature type="compositionally biased region" description="Polar residues" evidence="1">
    <location>
        <begin position="352"/>
        <end position="361"/>
    </location>
</feature>
<dbReference type="VEuPathDB" id="FungiDB:AFUB_101390"/>
<gene>
    <name evidence="2" type="ORF">AFUB_101390</name>
</gene>
<dbReference type="OrthoDB" id="27483at2759"/>
<accession>B0YF31</accession>
<reference evidence="2 3" key="1">
    <citation type="journal article" date="2008" name="PLoS Genet.">
        <title>Genomic islands in the pathogenic filamentous fungus Aspergillus fumigatus.</title>
        <authorList>
            <person name="Fedorova N.D."/>
            <person name="Khaldi N."/>
            <person name="Joardar V.S."/>
            <person name="Maiti R."/>
            <person name="Amedeo P."/>
            <person name="Anderson M.J."/>
            <person name="Crabtree J."/>
            <person name="Silva J.C."/>
            <person name="Badger J.H."/>
            <person name="Albarraq A."/>
            <person name="Angiuoli S."/>
            <person name="Bussey H."/>
            <person name="Bowyer P."/>
            <person name="Cotty P.J."/>
            <person name="Dyer P.S."/>
            <person name="Egan A."/>
            <person name="Galens K."/>
            <person name="Fraser-Liggett C.M."/>
            <person name="Haas B.J."/>
            <person name="Inman J.M."/>
            <person name="Kent R."/>
            <person name="Lemieux S."/>
            <person name="Malavazi I."/>
            <person name="Orvis J."/>
            <person name="Roemer T."/>
            <person name="Ronning C.M."/>
            <person name="Sundaram J.P."/>
            <person name="Sutton G."/>
            <person name="Turner G."/>
            <person name="Venter J.C."/>
            <person name="White O.R."/>
            <person name="Whitty B.R."/>
            <person name="Youngman P."/>
            <person name="Wolfe K.H."/>
            <person name="Goldman G.H."/>
            <person name="Wortman J.R."/>
            <person name="Jiang B."/>
            <person name="Denning D.W."/>
            <person name="Nierman W.C."/>
        </authorList>
    </citation>
    <scope>NUCLEOTIDE SEQUENCE [LARGE SCALE GENOMIC DNA]</scope>
    <source>
        <strain evidence="3">CBS 144.89 / FGSC A1163 / CEA10</strain>
    </source>
</reference>
<name>B0YF31_ASPFC</name>
<proteinExistence type="predicted"/>
<evidence type="ECO:0000313" key="2">
    <source>
        <dbReference type="EMBL" id="EDP47144.1"/>
    </source>
</evidence>
<keyword evidence="3" id="KW-1185">Reference proteome</keyword>
<evidence type="ECO:0000256" key="1">
    <source>
        <dbReference type="SAM" id="MobiDB-lite"/>
    </source>
</evidence>
<feature type="compositionally biased region" description="Acidic residues" evidence="1">
    <location>
        <begin position="311"/>
        <end position="322"/>
    </location>
</feature>
<feature type="compositionally biased region" description="Basic residues" evidence="1">
    <location>
        <begin position="44"/>
        <end position="55"/>
    </location>
</feature>
<dbReference type="HOGENOM" id="CLU_493443_0_0_1"/>